<dbReference type="EMBL" id="BMJM01000002">
    <property type="protein sequence ID" value="GGE03674.1"/>
    <property type="molecule type" value="Genomic_DNA"/>
</dbReference>
<sequence length="251" mass="26279">MIEIIADRLAAARRTAVPIPPIRSEIATLADAYAVQRLNADRRRAAGTPSAGRKIGLTSAAVQRQLGVTAPDSGWLWTDTRFANGAEVPTTNLIAPRVEAEIAFILARDITDPDAPLEPAIAAVVPAIEIVDSAIADWNIVLIDTVADNASAWGFVIGGPHLRLADLDLPNLKMTLARNGHIGSTGLGSATMGNPLTALAWLARHAIDSGEPLRAGEIILAGALGPVLPAAPGDHFEARIEGFAPLSLHFT</sequence>
<dbReference type="InterPro" id="IPR036663">
    <property type="entry name" value="Fumarylacetoacetase_C_sf"/>
</dbReference>
<dbReference type="Pfam" id="PF01557">
    <property type="entry name" value="FAA_hydrolase"/>
    <property type="match status" value="1"/>
</dbReference>
<dbReference type="InterPro" id="IPR011234">
    <property type="entry name" value="Fumarylacetoacetase-like_C"/>
</dbReference>
<evidence type="ECO:0000313" key="4">
    <source>
        <dbReference type="Proteomes" id="UP000635071"/>
    </source>
</evidence>
<comment type="caution">
    <text evidence="3">The sequence shown here is derived from an EMBL/GenBank/DDBJ whole genome shotgun (WGS) entry which is preliminary data.</text>
</comment>
<dbReference type="PANTHER" id="PTHR30143:SF0">
    <property type="entry name" value="2-KETO-4-PENTENOATE HYDRATASE"/>
    <property type="match status" value="1"/>
</dbReference>
<dbReference type="GO" id="GO:0005737">
    <property type="term" value="C:cytoplasm"/>
    <property type="evidence" value="ECO:0007669"/>
    <property type="project" value="TreeGrafter"/>
</dbReference>
<organism evidence="3 4">
    <name type="scientific">Sandarakinorhabdus glacialis</name>
    <dbReference type="NCBI Taxonomy" id="1614636"/>
    <lineage>
        <taxon>Bacteria</taxon>
        <taxon>Pseudomonadati</taxon>
        <taxon>Pseudomonadota</taxon>
        <taxon>Alphaproteobacteria</taxon>
        <taxon>Sphingomonadales</taxon>
        <taxon>Sphingosinicellaceae</taxon>
        <taxon>Sandarakinorhabdus</taxon>
    </lineage>
</organism>
<name>A0A916ZLM6_9SPHN</name>
<dbReference type="InterPro" id="IPR050772">
    <property type="entry name" value="Hydratase-Decarb/MhpD_sf"/>
</dbReference>
<keyword evidence="4" id="KW-1185">Reference proteome</keyword>
<gene>
    <name evidence="3" type="primary">mhpD</name>
    <name evidence="3" type="ORF">GCM10011529_07630</name>
</gene>
<dbReference type="Gene3D" id="3.90.850.10">
    <property type="entry name" value="Fumarylacetoacetase-like, C-terminal domain"/>
    <property type="match status" value="1"/>
</dbReference>
<dbReference type="GO" id="GO:0008684">
    <property type="term" value="F:2-oxopent-4-enoate hydratase activity"/>
    <property type="evidence" value="ECO:0007669"/>
    <property type="project" value="TreeGrafter"/>
</dbReference>
<keyword evidence="1" id="KW-0456">Lyase</keyword>
<accession>A0A916ZLM6</accession>
<proteinExistence type="predicted"/>
<dbReference type="SUPFAM" id="SSF56529">
    <property type="entry name" value="FAH"/>
    <property type="match status" value="1"/>
</dbReference>
<dbReference type="Proteomes" id="UP000635071">
    <property type="component" value="Unassembled WGS sequence"/>
</dbReference>
<dbReference type="RefSeq" id="WP_188761594.1">
    <property type="nucleotide sequence ID" value="NZ_BMJM01000002.1"/>
</dbReference>
<reference evidence="3" key="1">
    <citation type="journal article" date="2014" name="Int. J. Syst. Evol. Microbiol.">
        <title>Complete genome sequence of Corynebacterium casei LMG S-19264T (=DSM 44701T), isolated from a smear-ripened cheese.</title>
        <authorList>
            <consortium name="US DOE Joint Genome Institute (JGI-PGF)"/>
            <person name="Walter F."/>
            <person name="Albersmeier A."/>
            <person name="Kalinowski J."/>
            <person name="Ruckert C."/>
        </authorList>
    </citation>
    <scope>NUCLEOTIDE SEQUENCE</scope>
    <source>
        <strain evidence="3">CGMCC 1.15519</strain>
    </source>
</reference>
<evidence type="ECO:0000259" key="2">
    <source>
        <dbReference type="Pfam" id="PF01557"/>
    </source>
</evidence>
<evidence type="ECO:0000256" key="1">
    <source>
        <dbReference type="ARBA" id="ARBA00023239"/>
    </source>
</evidence>
<reference evidence="3" key="2">
    <citation type="submission" date="2020-09" db="EMBL/GenBank/DDBJ databases">
        <authorList>
            <person name="Sun Q."/>
            <person name="Zhou Y."/>
        </authorList>
    </citation>
    <scope>NUCLEOTIDE SEQUENCE</scope>
    <source>
        <strain evidence="3">CGMCC 1.15519</strain>
    </source>
</reference>
<protein>
    <submittedName>
        <fullName evidence="3">2-keto-4-pentenoate hydratase</fullName>
    </submittedName>
</protein>
<dbReference type="PANTHER" id="PTHR30143">
    <property type="entry name" value="ACID HYDRATASE"/>
    <property type="match status" value="1"/>
</dbReference>
<dbReference type="AlphaFoldDB" id="A0A916ZLM6"/>
<feature type="domain" description="Fumarylacetoacetase-like C-terminal" evidence="2">
    <location>
        <begin position="82"/>
        <end position="247"/>
    </location>
</feature>
<evidence type="ECO:0000313" key="3">
    <source>
        <dbReference type="EMBL" id="GGE03674.1"/>
    </source>
</evidence>